<accession>A0A927N8U6</accession>
<comment type="subcellular location">
    <subcellularLocation>
        <location evidence="1">Cell envelope</location>
    </subcellularLocation>
</comment>
<protein>
    <submittedName>
        <fullName evidence="5">Multiple sugar transport system substrate-binding protein</fullName>
    </submittedName>
</protein>
<dbReference type="RefSeq" id="WP_192756040.1">
    <property type="nucleotide sequence ID" value="NZ_BAABJL010000070.1"/>
</dbReference>
<dbReference type="Proteomes" id="UP000638648">
    <property type="component" value="Unassembled WGS sequence"/>
</dbReference>
<evidence type="ECO:0000256" key="2">
    <source>
        <dbReference type="ARBA" id="ARBA00008520"/>
    </source>
</evidence>
<keyword evidence="5" id="KW-0762">Sugar transport</keyword>
<dbReference type="PROSITE" id="PS51318">
    <property type="entry name" value="TAT"/>
    <property type="match status" value="1"/>
</dbReference>
<keyword evidence="6" id="KW-1185">Reference proteome</keyword>
<evidence type="ECO:0000313" key="5">
    <source>
        <dbReference type="EMBL" id="MBE1613118.1"/>
    </source>
</evidence>
<evidence type="ECO:0000313" key="6">
    <source>
        <dbReference type="Proteomes" id="UP000638648"/>
    </source>
</evidence>
<dbReference type="InterPro" id="IPR050490">
    <property type="entry name" value="Bact_solute-bd_prot1"/>
</dbReference>
<dbReference type="CDD" id="cd13585">
    <property type="entry name" value="PBP2_TMBP_like"/>
    <property type="match status" value="1"/>
</dbReference>
<dbReference type="SUPFAM" id="SSF53850">
    <property type="entry name" value="Periplasmic binding protein-like II"/>
    <property type="match status" value="1"/>
</dbReference>
<keyword evidence="3" id="KW-0813">Transport</keyword>
<proteinExistence type="inferred from homology"/>
<dbReference type="AlphaFoldDB" id="A0A927N8U6"/>
<organism evidence="5 6">
    <name type="scientific">Actinopolymorpha pittospori</name>
    <dbReference type="NCBI Taxonomy" id="648752"/>
    <lineage>
        <taxon>Bacteria</taxon>
        <taxon>Bacillati</taxon>
        <taxon>Actinomycetota</taxon>
        <taxon>Actinomycetes</taxon>
        <taxon>Propionibacteriales</taxon>
        <taxon>Actinopolymorphaceae</taxon>
        <taxon>Actinopolymorpha</taxon>
    </lineage>
</organism>
<dbReference type="InterPro" id="IPR006059">
    <property type="entry name" value="SBP"/>
</dbReference>
<name>A0A927N8U6_9ACTN</name>
<dbReference type="Gene3D" id="3.40.190.10">
    <property type="entry name" value="Periplasmic binding protein-like II"/>
    <property type="match status" value="1"/>
</dbReference>
<dbReference type="InterPro" id="IPR006311">
    <property type="entry name" value="TAT_signal"/>
</dbReference>
<sequence>MTRVGNPVGRRQFVGGVAALAGSAMLTGCGMGAGGGGGDNKSMTFLNDAALKGTPFQSVVDAFQKESGIKVTVQPVPAEYDTKFRTVLASGAPPDLVKINDDYVKGISASGALLDLRELIEKEKVDTSKFEQNLYNFPKQEDGSHTAWVIGHSPRLIFYNPAMFKAAGLPLPPTTWSAENWTWDDFQETAKKLTIPGKQYGALVYLDTGFEQTFSINNGSPDGIYSKDGTKFTLADPKGAEAVQWATDLTCKAKVQPAWGDIQGDNADLQMFAQGRLAMMFAQFSVVPYLEQAVKGMTWDVAPPPAGPSGQLTESSVMTYAIPKKAKNPEAAFKLLAYLTSKEGGETFAKGKQWLPMNKDALSALAGPPQHIELFKEAVGHSTLPNQTLDTLGARQIYRPALEKVYNCESQASGVLQSVKAQVEKIINKG</sequence>
<dbReference type="EMBL" id="JADBEM010000001">
    <property type="protein sequence ID" value="MBE1613118.1"/>
    <property type="molecule type" value="Genomic_DNA"/>
</dbReference>
<gene>
    <name evidence="5" type="ORF">HEB94_009966</name>
</gene>
<dbReference type="PANTHER" id="PTHR43649">
    <property type="entry name" value="ARABINOSE-BINDING PROTEIN-RELATED"/>
    <property type="match status" value="1"/>
</dbReference>
<evidence type="ECO:0000256" key="1">
    <source>
        <dbReference type="ARBA" id="ARBA00004196"/>
    </source>
</evidence>
<evidence type="ECO:0000256" key="4">
    <source>
        <dbReference type="ARBA" id="ARBA00022729"/>
    </source>
</evidence>
<reference evidence="5" key="1">
    <citation type="submission" date="2020-10" db="EMBL/GenBank/DDBJ databases">
        <title>Sequencing the genomes of 1000 actinobacteria strains.</title>
        <authorList>
            <person name="Klenk H.-P."/>
        </authorList>
    </citation>
    <scope>NUCLEOTIDE SEQUENCE</scope>
    <source>
        <strain evidence="5">DSM 45354</strain>
    </source>
</reference>
<evidence type="ECO:0000256" key="3">
    <source>
        <dbReference type="ARBA" id="ARBA00022448"/>
    </source>
</evidence>
<comment type="caution">
    <text evidence="5">The sequence shown here is derived from an EMBL/GenBank/DDBJ whole genome shotgun (WGS) entry which is preliminary data.</text>
</comment>
<dbReference type="Pfam" id="PF01547">
    <property type="entry name" value="SBP_bac_1"/>
    <property type="match status" value="1"/>
</dbReference>
<comment type="similarity">
    <text evidence="2">Belongs to the bacterial solute-binding protein 1 family.</text>
</comment>
<keyword evidence="4" id="KW-0732">Signal</keyword>
<dbReference type="PROSITE" id="PS51257">
    <property type="entry name" value="PROKAR_LIPOPROTEIN"/>
    <property type="match status" value="1"/>
</dbReference>
<dbReference type="PANTHER" id="PTHR43649:SF31">
    <property type="entry name" value="SN-GLYCEROL-3-PHOSPHATE-BINDING PERIPLASMIC PROTEIN UGPB"/>
    <property type="match status" value="1"/>
</dbReference>
<dbReference type="GO" id="GO:0030313">
    <property type="term" value="C:cell envelope"/>
    <property type="evidence" value="ECO:0007669"/>
    <property type="project" value="UniProtKB-SubCell"/>
</dbReference>